<organism evidence="1 2">
    <name type="scientific">Cnuella takakiae</name>
    <dbReference type="NCBI Taxonomy" id="1302690"/>
    <lineage>
        <taxon>Bacteria</taxon>
        <taxon>Pseudomonadati</taxon>
        <taxon>Bacteroidota</taxon>
        <taxon>Chitinophagia</taxon>
        <taxon>Chitinophagales</taxon>
        <taxon>Chitinophagaceae</taxon>
        <taxon>Cnuella</taxon>
    </lineage>
</organism>
<protein>
    <recommendedName>
        <fullName evidence="3">DUF2911 domain-containing protein</fullName>
    </recommendedName>
</protein>
<reference evidence="1 2" key="1">
    <citation type="submission" date="2016-11" db="EMBL/GenBank/DDBJ databases">
        <authorList>
            <person name="Jaros S."/>
            <person name="Januszkiewicz K."/>
            <person name="Wedrychowicz H."/>
        </authorList>
    </citation>
    <scope>NUCLEOTIDE SEQUENCE [LARGE SCALE GENOMIC DNA]</scope>
    <source>
        <strain evidence="1 2">DSM 26897</strain>
    </source>
</reference>
<dbReference type="EMBL" id="FQUO01000010">
    <property type="protein sequence ID" value="SHF62107.1"/>
    <property type="molecule type" value="Genomic_DNA"/>
</dbReference>
<keyword evidence="2" id="KW-1185">Reference proteome</keyword>
<evidence type="ECO:0000313" key="1">
    <source>
        <dbReference type="EMBL" id="SHF62107.1"/>
    </source>
</evidence>
<gene>
    <name evidence="1" type="ORF">SAMN05444008_11081</name>
</gene>
<dbReference type="AlphaFoldDB" id="A0A1M5D5H6"/>
<name>A0A1M5D5H6_9BACT</name>
<dbReference type="RefSeq" id="WP_083596556.1">
    <property type="nucleotide sequence ID" value="NZ_FQUO01000010.1"/>
</dbReference>
<proteinExistence type="predicted"/>
<accession>A0A1M5D5H6</accession>
<dbReference type="Proteomes" id="UP000184368">
    <property type="component" value="Unassembled WGS sequence"/>
</dbReference>
<dbReference type="InterPro" id="IPR021314">
    <property type="entry name" value="DUF2911"/>
</dbReference>
<sequence length="223" mass="25102">MYPANLYYKKSYFFGMKNMIVAGIAFLLASCMGSSNENNTRTDTLRRDSLLSTVQPGNALSPIDRSPMDMIYFPVDYPILKTSGKAVNPPLARVIYSRPHRQGRTIFGSLVPYGQPWRLGANEATEIELFAPATIQNKPVAKGRYILYCIPQPKEWTIVFNNNLYTWGLQTDSTQDAYRFTIPVAPTSKPLEDFTMVFIAAANGAELLVSWEQAEARLPIQFK</sequence>
<dbReference type="OrthoDB" id="9808374at2"/>
<dbReference type="Pfam" id="PF11138">
    <property type="entry name" value="DUF2911"/>
    <property type="match status" value="1"/>
</dbReference>
<evidence type="ECO:0000313" key="2">
    <source>
        <dbReference type="Proteomes" id="UP000184368"/>
    </source>
</evidence>
<evidence type="ECO:0008006" key="3">
    <source>
        <dbReference type="Google" id="ProtNLM"/>
    </source>
</evidence>
<dbReference type="STRING" id="1302690.BUE76_21070"/>